<dbReference type="RefSeq" id="WP_146847508.1">
    <property type="nucleotide sequence ID" value="NZ_BJWH01000023.1"/>
</dbReference>
<evidence type="ECO:0000313" key="2">
    <source>
        <dbReference type="EMBL" id="GEL99881.1"/>
    </source>
</evidence>
<evidence type="ECO:0000313" key="3">
    <source>
        <dbReference type="Proteomes" id="UP000321049"/>
    </source>
</evidence>
<keyword evidence="3" id="KW-1185">Reference proteome</keyword>
<dbReference type="AlphaFoldDB" id="A0A511JPC1"/>
<sequence>MTGEQWWAVLLDGSVGLVGVFIALWLTIRHERTLATKAQDLERELAAQALTSERERAVRARIDDALVSAIQYLNMPTRGGPQEVHQGLFEVTSRLATFRVSAQRSDPFASAWTNNLTQLLFKAFVVDAEEFAARVRTDVKAQPRWQRVELVRQELLLGLEHLATEEATQQLLIACLGRASAAQWPGGDPWAPSSTS</sequence>
<dbReference type="EMBL" id="BJWH01000023">
    <property type="protein sequence ID" value="GEL99881.1"/>
    <property type="molecule type" value="Genomic_DNA"/>
</dbReference>
<keyword evidence="1" id="KW-1133">Transmembrane helix</keyword>
<evidence type="ECO:0000256" key="1">
    <source>
        <dbReference type="SAM" id="Phobius"/>
    </source>
</evidence>
<organism evidence="2 3">
    <name type="scientific">Cellulomonas terrae</name>
    <dbReference type="NCBI Taxonomy" id="311234"/>
    <lineage>
        <taxon>Bacteria</taxon>
        <taxon>Bacillati</taxon>
        <taxon>Actinomycetota</taxon>
        <taxon>Actinomycetes</taxon>
        <taxon>Micrococcales</taxon>
        <taxon>Cellulomonadaceae</taxon>
        <taxon>Cellulomonas</taxon>
    </lineage>
</organism>
<comment type="caution">
    <text evidence="2">The sequence shown here is derived from an EMBL/GenBank/DDBJ whole genome shotgun (WGS) entry which is preliminary data.</text>
</comment>
<dbReference type="Proteomes" id="UP000321049">
    <property type="component" value="Unassembled WGS sequence"/>
</dbReference>
<reference evidence="2 3" key="1">
    <citation type="submission" date="2019-07" db="EMBL/GenBank/DDBJ databases">
        <title>Whole genome shotgun sequence of Cellulomonas terrae NBRC 100819.</title>
        <authorList>
            <person name="Hosoyama A."/>
            <person name="Uohara A."/>
            <person name="Ohji S."/>
            <person name="Ichikawa N."/>
        </authorList>
    </citation>
    <scope>NUCLEOTIDE SEQUENCE [LARGE SCALE GENOMIC DNA]</scope>
    <source>
        <strain evidence="2 3">NBRC 100819</strain>
    </source>
</reference>
<name>A0A511JPC1_9CELL</name>
<feature type="transmembrane region" description="Helical" evidence="1">
    <location>
        <begin position="6"/>
        <end position="28"/>
    </location>
</feature>
<keyword evidence="1" id="KW-0472">Membrane</keyword>
<keyword evidence="1" id="KW-0812">Transmembrane</keyword>
<accession>A0A511JPC1</accession>
<proteinExistence type="predicted"/>
<gene>
    <name evidence="2" type="ORF">CTE05_34280</name>
</gene>
<protein>
    <submittedName>
        <fullName evidence="2">Uncharacterized protein</fullName>
    </submittedName>
</protein>